<keyword evidence="4" id="KW-0548">Nucleotidyltransferase</keyword>
<protein>
    <recommendedName>
        <fullName evidence="10">Polymerase nucleotidyl transferase domain-containing protein</fullName>
    </recommendedName>
</protein>
<comment type="cofactor">
    <cofactor evidence="1">
        <name>Mg(2+)</name>
        <dbReference type="ChEBI" id="CHEBI:18420"/>
    </cofactor>
</comment>
<gene>
    <name evidence="11" type="ORF">LCGC14_0927700</name>
</gene>
<dbReference type="PANTHER" id="PTHR33571:SF12">
    <property type="entry name" value="BSL3053 PROTEIN"/>
    <property type="match status" value="1"/>
</dbReference>
<name>A0A0F9NTG8_9ZZZZ</name>
<dbReference type="SUPFAM" id="SSF81301">
    <property type="entry name" value="Nucleotidyltransferase"/>
    <property type="match status" value="1"/>
</dbReference>
<evidence type="ECO:0000256" key="7">
    <source>
        <dbReference type="ARBA" id="ARBA00022840"/>
    </source>
</evidence>
<dbReference type="GO" id="GO:0005524">
    <property type="term" value="F:ATP binding"/>
    <property type="evidence" value="ECO:0007669"/>
    <property type="project" value="UniProtKB-KW"/>
</dbReference>
<dbReference type="GO" id="GO:0046872">
    <property type="term" value="F:metal ion binding"/>
    <property type="evidence" value="ECO:0007669"/>
    <property type="project" value="UniProtKB-KW"/>
</dbReference>
<keyword evidence="2" id="KW-1277">Toxin-antitoxin system</keyword>
<evidence type="ECO:0000256" key="4">
    <source>
        <dbReference type="ARBA" id="ARBA00022695"/>
    </source>
</evidence>
<dbReference type="PANTHER" id="PTHR33571">
    <property type="entry name" value="SSL8005 PROTEIN"/>
    <property type="match status" value="1"/>
</dbReference>
<dbReference type="InterPro" id="IPR002934">
    <property type="entry name" value="Polymerase_NTP_transf_dom"/>
</dbReference>
<dbReference type="EMBL" id="LAZR01003168">
    <property type="protein sequence ID" value="KKN21214.1"/>
    <property type="molecule type" value="Genomic_DNA"/>
</dbReference>
<dbReference type="Gene3D" id="3.30.460.10">
    <property type="entry name" value="Beta Polymerase, domain 2"/>
    <property type="match status" value="1"/>
</dbReference>
<keyword evidence="3" id="KW-0808">Transferase</keyword>
<evidence type="ECO:0000256" key="5">
    <source>
        <dbReference type="ARBA" id="ARBA00022723"/>
    </source>
</evidence>
<dbReference type="InterPro" id="IPR043519">
    <property type="entry name" value="NT_sf"/>
</dbReference>
<evidence type="ECO:0000256" key="9">
    <source>
        <dbReference type="ARBA" id="ARBA00038276"/>
    </source>
</evidence>
<dbReference type="InterPro" id="IPR052038">
    <property type="entry name" value="Type-VII_TA_antitoxin"/>
</dbReference>
<dbReference type="GO" id="GO:0016779">
    <property type="term" value="F:nucleotidyltransferase activity"/>
    <property type="evidence" value="ECO:0007669"/>
    <property type="project" value="UniProtKB-KW"/>
</dbReference>
<keyword evidence="5" id="KW-0479">Metal-binding</keyword>
<comment type="caution">
    <text evidence="11">The sequence shown here is derived from an EMBL/GenBank/DDBJ whole genome shotgun (WGS) entry which is preliminary data.</text>
</comment>
<dbReference type="Pfam" id="PF01909">
    <property type="entry name" value="NTP_transf_2"/>
    <property type="match status" value="1"/>
</dbReference>
<dbReference type="CDD" id="cd05403">
    <property type="entry name" value="NT_KNTase_like"/>
    <property type="match status" value="1"/>
</dbReference>
<keyword evidence="6" id="KW-0547">Nucleotide-binding</keyword>
<evidence type="ECO:0000256" key="3">
    <source>
        <dbReference type="ARBA" id="ARBA00022679"/>
    </source>
</evidence>
<evidence type="ECO:0000256" key="6">
    <source>
        <dbReference type="ARBA" id="ARBA00022741"/>
    </source>
</evidence>
<evidence type="ECO:0000256" key="2">
    <source>
        <dbReference type="ARBA" id="ARBA00022649"/>
    </source>
</evidence>
<reference evidence="11" key="1">
    <citation type="journal article" date="2015" name="Nature">
        <title>Complex archaea that bridge the gap between prokaryotes and eukaryotes.</title>
        <authorList>
            <person name="Spang A."/>
            <person name="Saw J.H."/>
            <person name="Jorgensen S.L."/>
            <person name="Zaremba-Niedzwiedzka K."/>
            <person name="Martijn J."/>
            <person name="Lind A.E."/>
            <person name="van Eijk R."/>
            <person name="Schleper C."/>
            <person name="Guy L."/>
            <person name="Ettema T.J."/>
        </authorList>
    </citation>
    <scope>NUCLEOTIDE SEQUENCE</scope>
</reference>
<comment type="similarity">
    <text evidence="9">Belongs to the MntA antitoxin family.</text>
</comment>
<evidence type="ECO:0000256" key="1">
    <source>
        <dbReference type="ARBA" id="ARBA00001946"/>
    </source>
</evidence>
<proteinExistence type="inferred from homology"/>
<evidence type="ECO:0000259" key="10">
    <source>
        <dbReference type="Pfam" id="PF01909"/>
    </source>
</evidence>
<sequence>MLSKKEILTILTNLKIELKKRFKVKRLGLFGSYVSDEYNDISDIDILVDFDDGADLFNFVGLSLFLEDIFKCKADVVPKNALKEELKDEILKTVIYS</sequence>
<feature type="domain" description="Polymerase nucleotidyl transferase" evidence="10">
    <location>
        <begin position="13"/>
        <end position="95"/>
    </location>
</feature>
<evidence type="ECO:0000313" key="11">
    <source>
        <dbReference type="EMBL" id="KKN21214.1"/>
    </source>
</evidence>
<accession>A0A0F9NTG8</accession>
<organism evidence="11">
    <name type="scientific">marine sediment metagenome</name>
    <dbReference type="NCBI Taxonomy" id="412755"/>
    <lineage>
        <taxon>unclassified sequences</taxon>
        <taxon>metagenomes</taxon>
        <taxon>ecological metagenomes</taxon>
    </lineage>
</organism>
<keyword evidence="7" id="KW-0067">ATP-binding</keyword>
<evidence type="ECO:0000256" key="8">
    <source>
        <dbReference type="ARBA" id="ARBA00022842"/>
    </source>
</evidence>
<keyword evidence="8" id="KW-0460">Magnesium</keyword>
<dbReference type="AlphaFoldDB" id="A0A0F9NTG8"/>